<dbReference type="EMBL" id="NVAP01000084">
    <property type="protein sequence ID" value="PFQ36743.1"/>
    <property type="molecule type" value="Genomic_DNA"/>
</dbReference>
<name>A0A2B2KZQ8_BACCE</name>
<reference evidence="1 2" key="1">
    <citation type="submission" date="2017-09" db="EMBL/GenBank/DDBJ databases">
        <title>Large-scale bioinformatics analysis of Bacillus genomes uncovers conserved roles of natural products in bacterial physiology.</title>
        <authorList>
            <consortium name="Agbiome Team Llc"/>
            <person name="Bleich R.M."/>
            <person name="Grubbs K.J."/>
            <person name="Santa Maria K.C."/>
            <person name="Allen S.E."/>
            <person name="Farag S."/>
            <person name="Shank E.A."/>
            <person name="Bowers A."/>
        </authorList>
    </citation>
    <scope>NUCLEOTIDE SEQUENCE [LARGE SCALE GENOMIC DNA]</scope>
    <source>
        <strain evidence="1 2">AFS070861</strain>
    </source>
</reference>
<evidence type="ECO:0000313" key="2">
    <source>
        <dbReference type="Proteomes" id="UP000224386"/>
    </source>
</evidence>
<proteinExistence type="predicted"/>
<dbReference type="RefSeq" id="WP_098615396.1">
    <property type="nucleotide sequence ID" value="NZ_NUMH01000060.1"/>
</dbReference>
<dbReference type="AlphaFoldDB" id="A0A2B2KZQ8"/>
<gene>
    <name evidence="1" type="ORF">COK05_29785</name>
</gene>
<accession>A0A2B2KZQ8</accession>
<sequence length="289" mass="33577">MNPVVFPIRQLEDNNSPFILSVDEWRRFSDYMKKCNYLPINIDALEEYICTKSDGKFKESWDRLVKEDTPFCIMLFISWGVTNNIKQASLFWGNGEPAEIISLAQNIVTDTDLICIKHHDNFNQILLEAQNGNLSPNTKSKFLYICNDLSNHTLKYHQQAQKMTRDLSQFYTTIGECDYAYEKCTEMIPRIGIRNHLEYSVVYGTFTSLASQLGRVIPSETHILPIIRKIHRIWSAISYDLKELSRDMSEDLDNLPAIIAALELELAFENLSAIRKEVEYFYKNYETSP</sequence>
<organism evidence="1 2">
    <name type="scientific">Bacillus cereus</name>
    <dbReference type="NCBI Taxonomy" id="1396"/>
    <lineage>
        <taxon>Bacteria</taxon>
        <taxon>Bacillati</taxon>
        <taxon>Bacillota</taxon>
        <taxon>Bacilli</taxon>
        <taxon>Bacillales</taxon>
        <taxon>Bacillaceae</taxon>
        <taxon>Bacillus</taxon>
        <taxon>Bacillus cereus group</taxon>
    </lineage>
</organism>
<protein>
    <submittedName>
        <fullName evidence="1">Uncharacterized protein</fullName>
    </submittedName>
</protein>
<dbReference type="SUPFAM" id="SSF58100">
    <property type="entry name" value="Bacterial hemolysins"/>
    <property type="match status" value="1"/>
</dbReference>
<dbReference type="Proteomes" id="UP000224386">
    <property type="component" value="Unassembled WGS sequence"/>
</dbReference>
<evidence type="ECO:0000313" key="1">
    <source>
        <dbReference type="EMBL" id="PFQ36743.1"/>
    </source>
</evidence>
<comment type="caution">
    <text evidence="1">The sequence shown here is derived from an EMBL/GenBank/DDBJ whole genome shotgun (WGS) entry which is preliminary data.</text>
</comment>